<feature type="transmembrane region" description="Helical" evidence="10">
    <location>
        <begin position="441"/>
        <end position="463"/>
    </location>
</feature>
<keyword evidence="2" id="KW-0813">Transport</keyword>
<evidence type="ECO:0000256" key="7">
    <source>
        <dbReference type="ARBA" id="ARBA00023065"/>
    </source>
</evidence>
<feature type="transmembrane region" description="Helical" evidence="10">
    <location>
        <begin position="62"/>
        <end position="89"/>
    </location>
</feature>
<feature type="transmembrane region" description="Helical" evidence="10">
    <location>
        <begin position="359"/>
        <end position="378"/>
    </location>
</feature>
<evidence type="ECO:0000256" key="6">
    <source>
        <dbReference type="ARBA" id="ARBA00022989"/>
    </source>
</evidence>
<evidence type="ECO:0000256" key="9">
    <source>
        <dbReference type="RuleBase" id="RU000320"/>
    </source>
</evidence>
<protein>
    <submittedName>
        <fullName evidence="15">Monovalent cation/H+ antiporter subunit A</fullName>
    </submittedName>
</protein>
<keyword evidence="7" id="KW-0406">Ion transport</keyword>
<feature type="transmembrane region" description="Helical" evidence="10">
    <location>
        <begin position="675"/>
        <end position="695"/>
    </location>
</feature>
<dbReference type="Pfam" id="PF00361">
    <property type="entry name" value="Proton_antipo_M"/>
    <property type="match status" value="1"/>
</dbReference>
<evidence type="ECO:0000256" key="10">
    <source>
        <dbReference type="SAM" id="Phobius"/>
    </source>
</evidence>
<organism evidence="15 16">
    <name type="scientific">Biformimicrobium ophioploci</name>
    <dbReference type="NCBI Taxonomy" id="3036711"/>
    <lineage>
        <taxon>Bacteria</taxon>
        <taxon>Pseudomonadati</taxon>
        <taxon>Pseudomonadota</taxon>
        <taxon>Gammaproteobacteria</taxon>
        <taxon>Cellvibrionales</taxon>
        <taxon>Microbulbiferaceae</taxon>
        <taxon>Biformimicrobium</taxon>
    </lineage>
</organism>
<proteinExistence type="predicted"/>
<keyword evidence="6 10" id="KW-1133">Transmembrane helix</keyword>
<accession>A0ABQ6LYC2</accession>
<dbReference type="PANTHER" id="PTHR43373:SF1">
    <property type="entry name" value="NA(+)_H(+) ANTIPORTER SUBUNIT A"/>
    <property type="match status" value="1"/>
</dbReference>
<dbReference type="Pfam" id="PF00662">
    <property type="entry name" value="Proton_antipo_N"/>
    <property type="match status" value="1"/>
</dbReference>
<evidence type="ECO:0000259" key="11">
    <source>
        <dbReference type="Pfam" id="PF00361"/>
    </source>
</evidence>
<evidence type="ECO:0000259" key="14">
    <source>
        <dbReference type="Pfam" id="PF20501"/>
    </source>
</evidence>
<dbReference type="InterPro" id="IPR046806">
    <property type="entry name" value="MrpA_C/MbhE"/>
</dbReference>
<dbReference type="InterPro" id="IPR001750">
    <property type="entry name" value="ND/Mrp_TM"/>
</dbReference>
<dbReference type="EMBL" id="BSYJ01000003">
    <property type="protein sequence ID" value="GMG87085.1"/>
    <property type="molecule type" value="Genomic_DNA"/>
</dbReference>
<evidence type="ECO:0000256" key="1">
    <source>
        <dbReference type="ARBA" id="ARBA00004651"/>
    </source>
</evidence>
<feature type="domain" description="NADH-Ubiquinone oxidoreductase (complex I) chain 5 N-terminal" evidence="12">
    <location>
        <begin position="57"/>
        <end position="102"/>
    </location>
</feature>
<evidence type="ECO:0000256" key="8">
    <source>
        <dbReference type="ARBA" id="ARBA00023136"/>
    </source>
</evidence>
<comment type="caution">
    <text evidence="15">The sequence shown here is derived from an EMBL/GenBank/DDBJ whole genome shotgun (WGS) entry which is preliminary data.</text>
</comment>
<feature type="domain" description="NADH:quinone oxidoreductase/Mrp antiporter transmembrane" evidence="11">
    <location>
        <begin position="118"/>
        <end position="395"/>
    </location>
</feature>
<gene>
    <name evidence="15" type="ORF">MNKW57_14060</name>
</gene>
<dbReference type="PANTHER" id="PTHR43373">
    <property type="entry name" value="NA(+)/H(+) ANTIPORTER SUBUNIT"/>
    <property type="match status" value="1"/>
</dbReference>
<feature type="transmembrane region" description="Helical" evidence="10">
    <location>
        <begin position="197"/>
        <end position="222"/>
    </location>
</feature>
<dbReference type="Pfam" id="PF20501">
    <property type="entry name" value="MbhE"/>
    <property type="match status" value="1"/>
</dbReference>
<feature type="transmembrane region" description="Helical" evidence="10">
    <location>
        <begin position="582"/>
        <end position="607"/>
    </location>
</feature>
<feature type="transmembrane region" description="Helical" evidence="10">
    <location>
        <begin position="289"/>
        <end position="307"/>
    </location>
</feature>
<sequence>MAADDMDRPHSDAAGAGRFLGLVFPLLPAIPLLFLITQWGSVAEGNVKSVSFPWVPSLGIEFSFFLDGLNLLFALLISLIGVFVAIYAGAYLRGHPMLRRFFLYLALFMVGMLGLVLAADLITLFIFWELTTISSYLLIGFNHDKASARRCALQALLLTTMGGLCLLAGLILLGYTAGTFDLQEILARGDYVRGHSLYPAILVLILLGAFTKSAQFPFHFWLPNAMAAPTPVSAYLHSATMVKAGIYLMARLHPVLGTTPLWEWTLTIVGAITATLAAILAVRQTDLKLKLAYTTVVALGTITMFFGSDDSVAIAAAITFILVHSFYKASLFMVVGIIDHQTGTRELDRLGGLGKLMPVTWFCAGAAAISMAGFPPFLGFIGKELKYEGALAIATEPTLVAGAAIFANILMVTVAGTLALKPFIGRQRPKSDDIREAHWSLWIGPLVLSTLGLTFGLFTPLIAEGLVQPAVVTLLGEPKIVKLKLWHGVNVPLIMSILTFGLGVCAYLYQRPLRAFLAFLLSFFPTTADRIWDALLEGLKRLADVQTRWLQHGILRRYLRVIFLAATAALLLALIRQDNLSLSVAIPALNVKEWTAMLLVAAGAVMASSVSAPLAAVCALGALGVGVALLYLFFGAPDVAITQLLVETLFLVLIAATLHRLPLSYGRHATRFRRLDALIAIAAGVVVTITILAVIEQPFSSPSSDYFVANSMPEAFGRNIVNVILVDFRALDTFGEVVVVFTAALSAATLVGYTLRGRRR</sequence>
<feature type="transmembrane region" description="Helical" evidence="10">
    <location>
        <begin position="614"/>
        <end position="634"/>
    </location>
</feature>
<feature type="transmembrane region" description="Helical" evidence="10">
    <location>
        <begin position="155"/>
        <end position="177"/>
    </location>
</feature>
<feature type="transmembrane region" description="Helical" evidence="10">
    <location>
        <begin position="640"/>
        <end position="663"/>
    </location>
</feature>
<evidence type="ECO:0000256" key="4">
    <source>
        <dbReference type="ARBA" id="ARBA00022475"/>
    </source>
</evidence>
<feature type="domain" description="MrpA C-terminal/MbhE" evidence="14">
    <location>
        <begin position="673"/>
        <end position="750"/>
    </location>
</feature>
<feature type="transmembrane region" description="Helical" evidence="10">
    <location>
        <begin position="264"/>
        <end position="282"/>
    </location>
</feature>
<feature type="transmembrane region" description="Helical" evidence="10">
    <location>
        <begin position="398"/>
        <end position="420"/>
    </location>
</feature>
<evidence type="ECO:0000259" key="13">
    <source>
        <dbReference type="Pfam" id="PF13244"/>
    </source>
</evidence>
<feature type="transmembrane region" description="Helical" evidence="10">
    <location>
        <begin position="313"/>
        <end position="338"/>
    </location>
</feature>
<dbReference type="PRINTS" id="PR01434">
    <property type="entry name" value="NADHDHGNASE5"/>
</dbReference>
<keyword evidence="3" id="KW-0050">Antiport</keyword>
<feature type="transmembrane region" description="Helical" evidence="10">
    <location>
        <begin position="558"/>
        <end position="576"/>
    </location>
</feature>
<evidence type="ECO:0000259" key="12">
    <source>
        <dbReference type="Pfam" id="PF00662"/>
    </source>
</evidence>
<evidence type="ECO:0000313" key="16">
    <source>
        <dbReference type="Proteomes" id="UP001224392"/>
    </source>
</evidence>
<feature type="transmembrane region" description="Helical" evidence="10">
    <location>
        <begin position="125"/>
        <end position="143"/>
    </location>
</feature>
<evidence type="ECO:0000256" key="2">
    <source>
        <dbReference type="ARBA" id="ARBA00022448"/>
    </source>
</evidence>
<evidence type="ECO:0000256" key="5">
    <source>
        <dbReference type="ARBA" id="ARBA00022692"/>
    </source>
</evidence>
<evidence type="ECO:0000256" key="3">
    <source>
        <dbReference type="ARBA" id="ARBA00022449"/>
    </source>
</evidence>
<name>A0ABQ6LYC2_9GAMM</name>
<dbReference type="InterPro" id="IPR001516">
    <property type="entry name" value="Proton_antipo_N"/>
</dbReference>
<dbReference type="Proteomes" id="UP001224392">
    <property type="component" value="Unassembled WGS sequence"/>
</dbReference>
<evidence type="ECO:0000313" key="15">
    <source>
        <dbReference type="EMBL" id="GMG87085.1"/>
    </source>
</evidence>
<keyword evidence="8 10" id="KW-0472">Membrane</keyword>
<keyword evidence="5 9" id="KW-0812">Transmembrane</keyword>
<feature type="domain" description="MrpA C-terminal/MbhD" evidence="13">
    <location>
        <begin position="598"/>
        <end position="662"/>
    </location>
</feature>
<feature type="transmembrane region" description="Helical" evidence="10">
    <location>
        <begin position="20"/>
        <end position="42"/>
    </location>
</feature>
<reference evidence="15 16" key="1">
    <citation type="submission" date="2023-04" db="EMBL/GenBank/DDBJ databases">
        <title>Marinobulbifer ophiurae gen. nov., sp. Nov., isolate from tissue of brittle star Ophioplocus japonicus.</title>
        <authorList>
            <person name="Kawano K."/>
            <person name="Sawayama S."/>
            <person name="Nakagawa S."/>
        </authorList>
    </citation>
    <scope>NUCLEOTIDE SEQUENCE [LARGE SCALE GENOMIC DNA]</scope>
    <source>
        <strain evidence="15 16">NKW57</strain>
    </source>
</reference>
<keyword evidence="4" id="KW-1003">Cell membrane</keyword>
<keyword evidence="16" id="KW-1185">Reference proteome</keyword>
<feature type="transmembrane region" description="Helical" evidence="10">
    <location>
        <begin position="737"/>
        <end position="755"/>
    </location>
</feature>
<comment type="subcellular location">
    <subcellularLocation>
        <location evidence="1">Cell membrane</location>
        <topology evidence="1">Multi-pass membrane protein</topology>
    </subcellularLocation>
    <subcellularLocation>
        <location evidence="9">Membrane</location>
        <topology evidence="9">Multi-pass membrane protein</topology>
    </subcellularLocation>
</comment>
<feature type="transmembrane region" description="Helical" evidence="10">
    <location>
        <begin position="483"/>
        <end position="509"/>
    </location>
</feature>
<dbReference type="NCBIfam" id="NF009287">
    <property type="entry name" value="PRK12647.1"/>
    <property type="match status" value="1"/>
</dbReference>
<dbReference type="InterPro" id="IPR050616">
    <property type="entry name" value="CPA3_Na-H_Antiporter_A"/>
</dbReference>
<feature type="transmembrane region" description="Helical" evidence="10">
    <location>
        <begin position="101"/>
        <end position="119"/>
    </location>
</feature>
<dbReference type="Pfam" id="PF13244">
    <property type="entry name" value="MbhD"/>
    <property type="match status" value="1"/>
</dbReference>
<dbReference type="InterPro" id="IPR025383">
    <property type="entry name" value="MrpA_C/MbhD"/>
</dbReference>